<name>A0A0E9P683_ANGAN</name>
<evidence type="ECO:0000313" key="1">
    <source>
        <dbReference type="EMBL" id="JAH00101.1"/>
    </source>
</evidence>
<proteinExistence type="predicted"/>
<reference evidence="1" key="1">
    <citation type="submission" date="2014-11" db="EMBL/GenBank/DDBJ databases">
        <authorList>
            <person name="Amaro Gonzalez C."/>
        </authorList>
    </citation>
    <scope>NUCLEOTIDE SEQUENCE</scope>
</reference>
<accession>A0A0E9P683</accession>
<protein>
    <submittedName>
        <fullName evidence="1">Uncharacterized protein</fullName>
    </submittedName>
</protein>
<reference evidence="1" key="2">
    <citation type="journal article" date="2015" name="Fish Shellfish Immunol.">
        <title>Early steps in the European eel (Anguilla anguilla)-Vibrio vulnificus interaction in the gills: Role of the RtxA13 toxin.</title>
        <authorList>
            <person name="Callol A."/>
            <person name="Pajuelo D."/>
            <person name="Ebbesson L."/>
            <person name="Teles M."/>
            <person name="MacKenzie S."/>
            <person name="Amaro C."/>
        </authorList>
    </citation>
    <scope>NUCLEOTIDE SEQUENCE</scope>
</reference>
<dbReference type="EMBL" id="GBXM01108476">
    <property type="protein sequence ID" value="JAH00101.1"/>
    <property type="molecule type" value="Transcribed_RNA"/>
</dbReference>
<sequence>MCLHCKVNCLRCNIKCLMHPVDHTHMHCNELSSYSYKITEMHHAYLYLSPNSLW</sequence>
<organism evidence="1">
    <name type="scientific">Anguilla anguilla</name>
    <name type="common">European freshwater eel</name>
    <name type="synonym">Muraena anguilla</name>
    <dbReference type="NCBI Taxonomy" id="7936"/>
    <lineage>
        <taxon>Eukaryota</taxon>
        <taxon>Metazoa</taxon>
        <taxon>Chordata</taxon>
        <taxon>Craniata</taxon>
        <taxon>Vertebrata</taxon>
        <taxon>Euteleostomi</taxon>
        <taxon>Actinopterygii</taxon>
        <taxon>Neopterygii</taxon>
        <taxon>Teleostei</taxon>
        <taxon>Anguilliformes</taxon>
        <taxon>Anguillidae</taxon>
        <taxon>Anguilla</taxon>
    </lineage>
</organism>
<dbReference type="AlphaFoldDB" id="A0A0E9P683"/>